<feature type="compositionally biased region" description="Acidic residues" evidence="1">
    <location>
        <begin position="338"/>
        <end position="348"/>
    </location>
</feature>
<reference evidence="2" key="1">
    <citation type="journal article" date="2016" name="Genom Data">
        <title>Isolation and complete genome sequencing of Mimivirus bombay, a Giant Virus in sewage of Mumbai, India.</title>
        <authorList>
            <person name="Chatterjee A."/>
            <person name="Ali F."/>
            <person name="Bange D."/>
            <person name="Kondabagil K."/>
        </authorList>
    </citation>
    <scope>NUCLEOTIDE SEQUENCE [LARGE SCALE GENOMIC DNA]</scope>
    <source>
        <strain evidence="2">1</strain>
    </source>
</reference>
<proteinExistence type="predicted"/>
<dbReference type="EMBL" id="KU761889">
    <property type="protein sequence ID" value="AMZ02895.1"/>
    <property type="molecule type" value="Genomic_DNA"/>
</dbReference>
<sequence>MRIISWDVGVIYLAYCVLEYVLSKNKEVIINIIDWNIINLMENNRLVINCCGMKKGNTICDKKASYCLRTPDKKLFGYCKTHLTQYNINWSIQDTEKMFTKISKPDNTCTFLKKTGDFCGKKATYKYKNNKSTNYYCNVHYKSELKNRTKEFSPQPIKNTIVKKYPTAQLQYNLIKKLDKLSKHFAMLGIERVVIENQPSQKNPKMKSIASTLFDYFLIRGFCDKIHNIDIKLVRYMCPSNKLKVNKDNTLEVFKANKDSKKKYKLTKALGIQYTKQLLNNEQEQLDYLSLFEKKDDLCDAYLQGRYYLEFIMDKTDKNYPIIKCQENKFNKPNNDDLQNESGDDSETESSLSWENIKIEISDDQADYYAKKYNKSVMNKSNKLMMNKSMMNKSESNKKSNRKSNKRSNKNIITL</sequence>
<feature type="compositionally biased region" description="Basic residues" evidence="1">
    <location>
        <begin position="399"/>
        <end position="409"/>
    </location>
</feature>
<name>A0A159ZSE7_MIMIV</name>
<dbReference type="InterPro" id="IPR036397">
    <property type="entry name" value="RNaseH_sf"/>
</dbReference>
<feature type="region of interest" description="Disordered" evidence="1">
    <location>
        <begin position="388"/>
        <end position="415"/>
    </location>
</feature>
<organism evidence="2 3">
    <name type="scientific">Mimivirus Bombay</name>
    <dbReference type="NCBI Taxonomy" id="1835008"/>
    <lineage>
        <taxon>Viruses</taxon>
        <taxon>Varidnaviria</taxon>
        <taxon>Bamfordvirae</taxon>
        <taxon>Nucleocytoviricota</taxon>
        <taxon>Megaviricetes</taxon>
        <taxon>Imitervirales</taxon>
        <taxon>Mimiviridae</taxon>
        <taxon>Megamimivirinae</taxon>
        <taxon>Mimivirus</taxon>
        <taxon>Mimivirus bradfordmassiliense</taxon>
    </lineage>
</organism>
<dbReference type="Gene3D" id="3.30.420.10">
    <property type="entry name" value="Ribonuclease H-like superfamily/Ribonuclease H"/>
    <property type="match status" value="1"/>
</dbReference>
<protein>
    <recommendedName>
        <fullName evidence="4">Holliday junction resolvase</fullName>
    </recommendedName>
</protein>
<evidence type="ECO:0008006" key="4">
    <source>
        <dbReference type="Google" id="ProtNLM"/>
    </source>
</evidence>
<dbReference type="InterPro" id="IPR012337">
    <property type="entry name" value="RNaseH-like_sf"/>
</dbReference>
<evidence type="ECO:0000256" key="1">
    <source>
        <dbReference type="SAM" id="MobiDB-lite"/>
    </source>
</evidence>
<dbReference type="Proteomes" id="UP000241559">
    <property type="component" value="Segment"/>
</dbReference>
<feature type="region of interest" description="Disordered" evidence="1">
    <location>
        <begin position="329"/>
        <end position="351"/>
    </location>
</feature>
<dbReference type="GO" id="GO:0003676">
    <property type="term" value="F:nucleic acid binding"/>
    <property type="evidence" value="ECO:0007669"/>
    <property type="project" value="InterPro"/>
</dbReference>
<evidence type="ECO:0000313" key="3">
    <source>
        <dbReference type="Proteomes" id="UP000241559"/>
    </source>
</evidence>
<dbReference type="SUPFAM" id="SSF53098">
    <property type="entry name" value="Ribonuclease H-like"/>
    <property type="match status" value="2"/>
</dbReference>
<evidence type="ECO:0000313" key="2">
    <source>
        <dbReference type="EMBL" id="AMZ02895.1"/>
    </source>
</evidence>
<accession>A0A159ZSE7</accession>